<name>A0ABY1C742_9FIRM</name>
<accession>A0ABY1C742</accession>
<organism evidence="1 2">
    <name type="scientific">Lacrimispora sphenoides JCM 1415</name>
    <dbReference type="NCBI Taxonomy" id="1297793"/>
    <lineage>
        <taxon>Bacteria</taxon>
        <taxon>Bacillati</taxon>
        <taxon>Bacillota</taxon>
        <taxon>Clostridia</taxon>
        <taxon>Lachnospirales</taxon>
        <taxon>Lachnospiraceae</taxon>
        <taxon>Lacrimispora</taxon>
    </lineage>
</organism>
<sequence length="56" mass="6273">MDLDGSLPVSDLLLVHNRKTVRISDGIVFVITAPLRYSRVGVKGNYKFTQKRTEPA</sequence>
<evidence type="ECO:0000313" key="1">
    <source>
        <dbReference type="EMBL" id="SET76144.1"/>
    </source>
</evidence>
<dbReference type="EMBL" id="LT630003">
    <property type="protein sequence ID" value="SET76144.1"/>
    <property type="molecule type" value="Genomic_DNA"/>
</dbReference>
<dbReference type="Proteomes" id="UP000198970">
    <property type="component" value="Chromosome I"/>
</dbReference>
<keyword evidence="2" id="KW-1185">Reference proteome</keyword>
<evidence type="ECO:0000313" key="2">
    <source>
        <dbReference type="Proteomes" id="UP000198970"/>
    </source>
</evidence>
<gene>
    <name evidence="1" type="ORF">SAMN02745906_1703</name>
</gene>
<protein>
    <submittedName>
        <fullName evidence="1">Uncharacterized protein</fullName>
    </submittedName>
</protein>
<reference evidence="1 2" key="1">
    <citation type="submission" date="2016-10" db="EMBL/GenBank/DDBJ databases">
        <authorList>
            <person name="Varghese N."/>
            <person name="Submissions S."/>
        </authorList>
    </citation>
    <scope>NUCLEOTIDE SEQUENCE [LARGE SCALE GENOMIC DNA]</scope>
    <source>
        <strain evidence="1 2">ATCC 19403</strain>
    </source>
</reference>
<proteinExistence type="predicted"/>